<dbReference type="Proteomes" id="UP000827872">
    <property type="component" value="Linkage Group LG06"/>
</dbReference>
<evidence type="ECO:0000313" key="1">
    <source>
        <dbReference type="EMBL" id="KAH8008233.1"/>
    </source>
</evidence>
<sequence>MDPSWKVQNLASILIWTSLYKSRCLPDAFQGLDSGIILENLGLLSQNSGYDPDVPIFGPVRRGQSVYIPCQFTYNALAKSDSEELYGYWYQKRERRLPLISNERDVLVATNDNRKTIEASLAERFQYTGDPTLGNCSFRIWNVLARDEGEYYFETMGCQTRYKYISDDQVRVILQVLGAEDSPSQNGALALKVPKSVFVQRGLCVHVPCQVISYHSKRTDSEKRYGYWFRKREKSDPLAKTFSHQNIIVATNDNRWKTESNHFQLTGDLDAGNCSFSILNAQPQDAGDYYFQTADNADGHIFNTTQASTMVHVFVTEFTEKPEIVKSSALISGKKAVLTCFALGPCSEIEANVSWATNLTGYRSSQWKNQYSNSSWIYGSNFTFTPSLNDQGKPLTCQVWYPHIQEQIEKTILLDVTG</sequence>
<organism evidence="1 2">
    <name type="scientific">Sphaerodactylus townsendi</name>
    <dbReference type="NCBI Taxonomy" id="933632"/>
    <lineage>
        <taxon>Eukaryota</taxon>
        <taxon>Metazoa</taxon>
        <taxon>Chordata</taxon>
        <taxon>Craniata</taxon>
        <taxon>Vertebrata</taxon>
        <taxon>Euteleostomi</taxon>
        <taxon>Lepidosauria</taxon>
        <taxon>Squamata</taxon>
        <taxon>Bifurcata</taxon>
        <taxon>Gekkota</taxon>
        <taxon>Sphaerodactylidae</taxon>
        <taxon>Sphaerodactylus</taxon>
    </lineage>
</organism>
<keyword evidence="2" id="KW-1185">Reference proteome</keyword>
<comment type="caution">
    <text evidence="1">The sequence shown here is derived from an EMBL/GenBank/DDBJ whole genome shotgun (WGS) entry which is preliminary data.</text>
</comment>
<protein>
    <submittedName>
        <fullName evidence="1">Uncharacterized protein</fullName>
    </submittedName>
</protein>
<gene>
    <name evidence="1" type="ORF">K3G42_028469</name>
</gene>
<name>A0ACB8FRN9_9SAUR</name>
<proteinExistence type="predicted"/>
<accession>A0ACB8FRN9</accession>
<reference evidence="1" key="1">
    <citation type="submission" date="2021-08" db="EMBL/GenBank/DDBJ databases">
        <title>The first chromosome-level gecko genome reveals the dynamic sex chromosomes of Neotropical dwarf geckos (Sphaerodactylidae: Sphaerodactylus).</title>
        <authorList>
            <person name="Pinto B.J."/>
            <person name="Keating S.E."/>
            <person name="Gamble T."/>
        </authorList>
    </citation>
    <scope>NUCLEOTIDE SEQUENCE</scope>
    <source>
        <strain evidence="1">TG3544</strain>
    </source>
</reference>
<dbReference type="EMBL" id="CM037619">
    <property type="protein sequence ID" value="KAH8008233.1"/>
    <property type="molecule type" value="Genomic_DNA"/>
</dbReference>
<evidence type="ECO:0000313" key="2">
    <source>
        <dbReference type="Proteomes" id="UP000827872"/>
    </source>
</evidence>